<reference evidence="2 3" key="1">
    <citation type="submission" date="2024-04" db="EMBL/GenBank/DDBJ databases">
        <authorList>
            <person name="Fracassetti M."/>
        </authorList>
    </citation>
    <scope>NUCLEOTIDE SEQUENCE [LARGE SCALE GENOMIC DNA]</scope>
</reference>
<dbReference type="Pfam" id="PF00646">
    <property type="entry name" value="F-box"/>
    <property type="match status" value="1"/>
</dbReference>
<protein>
    <recommendedName>
        <fullName evidence="1">F-box domain-containing protein</fullName>
    </recommendedName>
</protein>
<dbReference type="SMART" id="SM00256">
    <property type="entry name" value="FBOX"/>
    <property type="match status" value="1"/>
</dbReference>
<name>A0AAV2ELB2_9ROSI</name>
<keyword evidence="3" id="KW-1185">Reference proteome</keyword>
<evidence type="ECO:0000313" key="2">
    <source>
        <dbReference type="EMBL" id="CAL1386497.1"/>
    </source>
</evidence>
<dbReference type="Gene3D" id="3.80.10.10">
    <property type="entry name" value="Ribonuclease Inhibitor"/>
    <property type="match status" value="1"/>
</dbReference>
<sequence>MCSDRLSKLPESILHHILSFLDTKSAVQTSVLSRAWRSAWKHAPAIDLHSNSFKKFRKFRSFVSRVLSLRYDLNVHKVSYKYYDHDSEVSHFSLFVKVIKYALSHGTRHLAIDLGDVANDKYSYRFSDLFGSVTDSNLATLEFGYVTVDRGFGSSEFRALTTLHLDRCLLGTDQGEDIDLFPNFACLKNLVLHSCFIEGSGNYRRSFKISGPQLLSLKMLDNSLYIKIEISAPKLEFFAFWNVQAIDGLPKLSVPSLVHADIRFRCYGLSAWNIQSPMLIFIPLLQGLSNATSLVLDSSSIQALMDNIDFLEQHPSPLTRLETLILEAVTKPFRLANYLFKGSSCTYPKTELREISSESLRHCISCCYLCQ</sequence>
<gene>
    <name evidence="2" type="ORF">LTRI10_LOCUS27541</name>
</gene>
<dbReference type="InterPro" id="IPR053197">
    <property type="entry name" value="F-box_SCFL_complex_component"/>
</dbReference>
<dbReference type="PROSITE" id="PS50181">
    <property type="entry name" value="FBOX"/>
    <property type="match status" value="1"/>
</dbReference>
<dbReference type="EMBL" id="OZ034818">
    <property type="protein sequence ID" value="CAL1386497.1"/>
    <property type="molecule type" value="Genomic_DNA"/>
</dbReference>
<evidence type="ECO:0000259" key="1">
    <source>
        <dbReference type="PROSITE" id="PS50181"/>
    </source>
</evidence>
<dbReference type="Proteomes" id="UP001497516">
    <property type="component" value="Chromosome 5"/>
</dbReference>
<dbReference type="InterPro" id="IPR036047">
    <property type="entry name" value="F-box-like_dom_sf"/>
</dbReference>
<dbReference type="InterPro" id="IPR053781">
    <property type="entry name" value="F-box_AtFBL13-like"/>
</dbReference>
<dbReference type="PANTHER" id="PTHR34223">
    <property type="entry name" value="OS11G0201299 PROTEIN"/>
    <property type="match status" value="1"/>
</dbReference>
<dbReference type="SUPFAM" id="SSF52058">
    <property type="entry name" value="L domain-like"/>
    <property type="match status" value="1"/>
</dbReference>
<dbReference type="InterPro" id="IPR001810">
    <property type="entry name" value="F-box_dom"/>
</dbReference>
<evidence type="ECO:0000313" key="3">
    <source>
        <dbReference type="Proteomes" id="UP001497516"/>
    </source>
</evidence>
<feature type="domain" description="F-box" evidence="1">
    <location>
        <begin position="3"/>
        <end position="56"/>
    </location>
</feature>
<organism evidence="2 3">
    <name type="scientific">Linum trigynum</name>
    <dbReference type="NCBI Taxonomy" id="586398"/>
    <lineage>
        <taxon>Eukaryota</taxon>
        <taxon>Viridiplantae</taxon>
        <taxon>Streptophyta</taxon>
        <taxon>Embryophyta</taxon>
        <taxon>Tracheophyta</taxon>
        <taxon>Spermatophyta</taxon>
        <taxon>Magnoliopsida</taxon>
        <taxon>eudicotyledons</taxon>
        <taxon>Gunneridae</taxon>
        <taxon>Pentapetalae</taxon>
        <taxon>rosids</taxon>
        <taxon>fabids</taxon>
        <taxon>Malpighiales</taxon>
        <taxon>Linaceae</taxon>
        <taxon>Linum</taxon>
    </lineage>
</organism>
<accession>A0AAV2ELB2</accession>
<dbReference type="InterPro" id="IPR032675">
    <property type="entry name" value="LRR_dom_sf"/>
</dbReference>
<dbReference type="Gene3D" id="1.20.1280.50">
    <property type="match status" value="1"/>
</dbReference>
<proteinExistence type="predicted"/>
<dbReference type="CDD" id="cd22160">
    <property type="entry name" value="F-box_AtFBL13-like"/>
    <property type="match status" value="1"/>
</dbReference>
<dbReference type="PANTHER" id="PTHR34223:SF51">
    <property type="entry name" value="OS06G0556300 PROTEIN"/>
    <property type="match status" value="1"/>
</dbReference>
<dbReference type="AlphaFoldDB" id="A0AAV2ELB2"/>
<dbReference type="SUPFAM" id="SSF81383">
    <property type="entry name" value="F-box domain"/>
    <property type="match status" value="1"/>
</dbReference>